<dbReference type="SUPFAM" id="SSF52833">
    <property type="entry name" value="Thioredoxin-like"/>
    <property type="match status" value="2"/>
</dbReference>
<dbReference type="PANTHER" id="PTHR10293">
    <property type="entry name" value="GLUTAREDOXIN FAMILY MEMBER"/>
    <property type="match status" value="1"/>
</dbReference>
<keyword evidence="13" id="KW-0002">3D-structure</keyword>
<dbReference type="PROSITE" id="PS51352">
    <property type="entry name" value="THIOREDOXIN_2"/>
    <property type="match status" value="1"/>
</dbReference>
<gene>
    <name evidence="11" type="primary">GRX3</name>
    <name evidence="11" type="ORF">SCY_1000</name>
</gene>
<dbReference type="GO" id="GO:0030036">
    <property type="term" value="P:actin cytoskeleton organization"/>
    <property type="evidence" value="ECO:0007669"/>
    <property type="project" value="UniProtKB-ARBA"/>
</dbReference>
<evidence type="ECO:0000313" key="11">
    <source>
        <dbReference type="EMBL" id="EDN60442.1"/>
    </source>
</evidence>
<dbReference type="HOGENOM" id="CLU_026126_12_0_1"/>
<evidence type="ECO:0000256" key="5">
    <source>
        <dbReference type="ARBA" id="ARBA00023014"/>
    </source>
</evidence>
<reference evidence="11 12" key="1">
    <citation type="journal article" date="2007" name="Proc. Natl. Acad. Sci. U.S.A.">
        <title>Genome sequencing and comparative analysis of Saccharomyces cerevisiae strain YJM789.</title>
        <authorList>
            <person name="Wei W."/>
            <person name="McCusker J.H."/>
            <person name="Hyman R.W."/>
            <person name="Jones T."/>
            <person name="Ning Y."/>
            <person name="Cao Z."/>
            <person name="Gu Z."/>
            <person name="Bruno D."/>
            <person name="Miranda M."/>
            <person name="Nguyen M."/>
            <person name="Wilhelmy J."/>
            <person name="Komp C."/>
            <person name="Tamse R."/>
            <person name="Wang X."/>
            <person name="Jia P."/>
            <person name="Luedi P."/>
            <person name="Oefner P.J."/>
            <person name="David L."/>
            <person name="Dietrich F.S."/>
            <person name="Li Y."/>
            <person name="Davis R.W."/>
            <person name="Steinmetz L.M."/>
        </authorList>
    </citation>
    <scope>NUCLEOTIDE SEQUENCE [LARGE SCALE GENOMIC DNA]</scope>
    <source>
        <strain evidence="11 12">YJM789</strain>
    </source>
</reference>
<proteinExistence type="evidence at protein level"/>
<dbReference type="GO" id="GO:0005634">
    <property type="term" value="C:nucleus"/>
    <property type="evidence" value="ECO:0007669"/>
    <property type="project" value="TreeGrafter"/>
</dbReference>
<evidence type="ECO:0000256" key="7">
    <source>
        <dbReference type="ARBA" id="ARBA00055846"/>
    </source>
</evidence>
<dbReference type="GO" id="GO:0051537">
    <property type="term" value="F:2 iron, 2 sulfur cluster binding"/>
    <property type="evidence" value="ECO:0007669"/>
    <property type="project" value="UniProtKB-KW"/>
</dbReference>
<dbReference type="SMR" id="A6ZY62"/>
<keyword evidence="5" id="KW-0411">Iron-sulfur</keyword>
<comment type="similarity">
    <text evidence="1">Belongs to the glutaredoxin family. Monothiol subfamily.</text>
</comment>
<evidence type="ECO:0000256" key="8">
    <source>
        <dbReference type="ARBA" id="ARBA00065077"/>
    </source>
</evidence>
<evidence type="ECO:0000259" key="10">
    <source>
        <dbReference type="PROSITE" id="PS51352"/>
    </source>
</evidence>
<dbReference type="Pfam" id="PF00462">
    <property type="entry name" value="Glutaredoxin"/>
    <property type="match status" value="1"/>
</dbReference>
<dbReference type="OrthoDB" id="415696at2759"/>
<dbReference type="PDBsum" id="5Y4T"/>
<evidence type="ECO:0000256" key="3">
    <source>
        <dbReference type="ARBA" id="ARBA00022723"/>
    </source>
</evidence>
<evidence type="ECO:0000256" key="6">
    <source>
        <dbReference type="ARBA" id="ARBA00023284"/>
    </source>
</evidence>
<feature type="compositionally biased region" description="Acidic residues" evidence="9">
    <location>
        <begin position="169"/>
        <end position="183"/>
    </location>
</feature>
<dbReference type="InterPro" id="IPR004480">
    <property type="entry name" value="Monothiol_GRX-rel"/>
</dbReference>
<dbReference type="GO" id="GO:0061629">
    <property type="term" value="F:RNA polymerase II-specific DNA-binding transcription factor binding"/>
    <property type="evidence" value="ECO:0007669"/>
    <property type="project" value="UniProtKB-ARBA"/>
</dbReference>
<evidence type="ECO:0000256" key="4">
    <source>
        <dbReference type="ARBA" id="ARBA00023004"/>
    </source>
</evidence>
<dbReference type="PDB" id="5Y4T">
    <property type="method" value="X-ray"/>
    <property type="resolution" value="1.40 A"/>
    <property type="chains" value="A=36-149"/>
</dbReference>
<dbReference type="GO" id="GO:0006879">
    <property type="term" value="P:intracellular iron ion homeostasis"/>
    <property type="evidence" value="ECO:0007669"/>
    <property type="project" value="TreeGrafter"/>
</dbReference>
<dbReference type="EMBL" id="AAFW02000145">
    <property type="protein sequence ID" value="EDN60442.1"/>
    <property type="molecule type" value="Genomic_DNA"/>
</dbReference>
<comment type="subunit">
    <text evidence="8">Homodimer. Heterodimer with FRA2.</text>
</comment>
<evidence type="ECO:0000256" key="2">
    <source>
        <dbReference type="ARBA" id="ARBA00022714"/>
    </source>
</evidence>
<feature type="region of interest" description="Disordered" evidence="9">
    <location>
        <begin position="147"/>
        <end position="185"/>
    </location>
</feature>
<sequence>MCSFQVPSAFSFNYTSYCYKRHQARYYTAAKLFQEMPVIEINDQEQFTYLTTTAAGDKLIVLYFHTSWAEPCKALKQVFEAISNEPSNSNVSFLSIDADENSEISELFEISAVPYFIIIHKGTILKELSGADPKEFVSLLEDCKNSVNSGSSQTHTMENANVNEGSHNDEDDDDEEEEEETEEQINARLTKLVNAAPVMLFMKGSPSEPKCGFSRQLVGILREHQVRFGFFDILRDESVRQNLKKFSEWPTFPQLYINGEFQGGLDIIKESLEEDPDFLQHALQS</sequence>
<evidence type="ECO:0000256" key="1">
    <source>
        <dbReference type="ARBA" id="ARBA00009630"/>
    </source>
</evidence>
<protein>
    <submittedName>
        <fullName evidence="11">Glutaredoxin</fullName>
    </submittedName>
</protein>
<keyword evidence="4" id="KW-0408">Iron</keyword>
<dbReference type="InterPro" id="IPR002109">
    <property type="entry name" value="Glutaredoxin"/>
</dbReference>
<dbReference type="GO" id="GO:0046872">
    <property type="term" value="F:metal ion binding"/>
    <property type="evidence" value="ECO:0007669"/>
    <property type="project" value="UniProtKB-KW"/>
</dbReference>
<dbReference type="InterPro" id="IPR036249">
    <property type="entry name" value="Thioredoxin-like_sf"/>
</dbReference>
<keyword evidence="2" id="KW-0001">2Fe-2S</keyword>
<dbReference type="CDD" id="cd02984">
    <property type="entry name" value="TRX_PICOT"/>
    <property type="match status" value="1"/>
</dbReference>
<dbReference type="FunFam" id="3.40.30.10:FF:000012">
    <property type="entry name" value="Monothiol glutaredoxin"/>
    <property type="match status" value="1"/>
</dbReference>
<reference evidence="13" key="2">
    <citation type="journal article" date="2018" name="J. Mol. Biol.">
        <title>Structural and Biochemical Insights into the Multiple Functions of Yeast Grx3.</title>
        <authorList>
            <person name="Chi C.B."/>
            <person name="Tang Y."/>
            <person name="Zhang J."/>
            <person name="Dai Y.N."/>
            <person name="Abdalla M."/>
            <person name="Chen Y."/>
            <person name="Zhou C.Z."/>
        </authorList>
    </citation>
    <scope>X-RAY CRYSTALLOGRAPHY (1.40 ANGSTROMS) OF 36-149</scope>
</reference>
<evidence type="ECO:0000313" key="12">
    <source>
        <dbReference type="Proteomes" id="UP000007060"/>
    </source>
</evidence>
<dbReference type="GO" id="GO:0015036">
    <property type="term" value="F:disulfide oxidoreductase activity"/>
    <property type="evidence" value="ECO:0007669"/>
    <property type="project" value="UniProtKB-ARBA"/>
</dbReference>
<dbReference type="GO" id="GO:1990229">
    <property type="term" value="C:iron-sulfur cluster assembly complex"/>
    <property type="evidence" value="ECO:0007669"/>
    <property type="project" value="UniProtKB-ARBA"/>
</dbReference>
<keyword evidence="6" id="KW-0676">Redox-active center</keyword>
<dbReference type="InterPro" id="IPR013766">
    <property type="entry name" value="Thioredoxin_domain"/>
</dbReference>
<dbReference type="CDD" id="cd03028">
    <property type="entry name" value="GRX_PICOT_like"/>
    <property type="match status" value="1"/>
</dbReference>
<evidence type="ECO:0007829" key="13">
    <source>
        <dbReference type="PDB" id="5Y4T"/>
    </source>
</evidence>
<dbReference type="Gene3D" id="3.40.30.10">
    <property type="entry name" value="Glutaredoxin"/>
    <property type="match status" value="2"/>
</dbReference>
<name>A6ZY62_YEAS7</name>
<dbReference type="Pfam" id="PF00085">
    <property type="entry name" value="Thioredoxin"/>
    <property type="match status" value="1"/>
</dbReference>
<keyword evidence="3" id="KW-0479">Metal-binding</keyword>
<dbReference type="InterPro" id="IPR033658">
    <property type="entry name" value="GRX_PICOT-like"/>
</dbReference>
<dbReference type="PANTHER" id="PTHR10293:SF73">
    <property type="entry name" value="GLUTAREDOXIN-3"/>
    <property type="match status" value="1"/>
</dbReference>
<comment type="function">
    <text evidence="7">Monothiol glutaredoxin involved in the biogenesis of iron-sulfur clusters. Binds one iron-sulfur cluster per dimer. The iron-sulfur cluster is bound between subunits, and is complexed by a bound glutathione and a cysteine residue from each subunit.</text>
</comment>
<dbReference type="AlphaFoldDB" id="A6ZY62"/>
<accession>A6ZY62</accession>
<evidence type="ECO:0000256" key="9">
    <source>
        <dbReference type="SAM" id="MobiDB-lite"/>
    </source>
</evidence>
<dbReference type="PROSITE" id="PS51354">
    <property type="entry name" value="GLUTAREDOXIN_2"/>
    <property type="match status" value="1"/>
</dbReference>
<feature type="compositionally biased region" description="Polar residues" evidence="9">
    <location>
        <begin position="147"/>
        <end position="165"/>
    </location>
</feature>
<feature type="domain" description="Thioredoxin" evidence="10">
    <location>
        <begin position="30"/>
        <end position="145"/>
    </location>
</feature>
<dbReference type="FunFam" id="3.40.30.10:FF:000092">
    <property type="entry name" value="Monothiol glutaredoxin"/>
    <property type="match status" value="1"/>
</dbReference>
<dbReference type="GO" id="GO:0005829">
    <property type="term" value="C:cytosol"/>
    <property type="evidence" value="ECO:0007669"/>
    <property type="project" value="TreeGrafter"/>
</dbReference>
<dbReference type="Proteomes" id="UP000007060">
    <property type="component" value="Unassembled WGS sequence"/>
</dbReference>
<comment type="caution">
    <text evidence="11">The sequence shown here is derived from an EMBL/GenBank/DDBJ whole genome shotgun (WGS) entry which is preliminary data.</text>
</comment>
<organism evidence="11 12">
    <name type="scientific">Saccharomyces cerevisiae (strain YJM789)</name>
    <name type="common">Baker's yeast</name>
    <dbReference type="NCBI Taxonomy" id="307796"/>
    <lineage>
        <taxon>Eukaryota</taxon>
        <taxon>Fungi</taxon>
        <taxon>Dikarya</taxon>
        <taxon>Ascomycota</taxon>
        <taxon>Saccharomycotina</taxon>
        <taxon>Saccharomycetes</taxon>
        <taxon>Saccharomycetales</taxon>
        <taxon>Saccharomycetaceae</taxon>
        <taxon>Saccharomyces</taxon>
    </lineage>
</organism>